<sequence>MTAFIVRRANSGKRDIGLIAPLFDSYRQFYDEPADAELAAAFIGDRLKAKESVIFLAEEGGEGNGEALGFVQLYPSFSSVAACRIWVLNDLFVAPEARGRGVGRALMGAAREHAIQTGAKRLTLETTSENRTAWSLYEDLGYVRQKDSVRVYTLELG</sequence>
<dbReference type="CDD" id="cd04301">
    <property type="entry name" value="NAT_SF"/>
    <property type="match status" value="1"/>
</dbReference>
<dbReference type="SUPFAM" id="SSF55729">
    <property type="entry name" value="Acyl-CoA N-acyltransferases (Nat)"/>
    <property type="match status" value="1"/>
</dbReference>
<dbReference type="InterPro" id="IPR000182">
    <property type="entry name" value="GNAT_dom"/>
</dbReference>
<dbReference type="PANTHER" id="PTHR43877:SF2">
    <property type="entry name" value="AMINOALKYLPHOSPHONATE N-ACETYLTRANSFERASE-RELATED"/>
    <property type="match status" value="1"/>
</dbReference>
<dbReference type="InterPro" id="IPR050832">
    <property type="entry name" value="Bact_Acetyltransf"/>
</dbReference>
<dbReference type="Pfam" id="PF00583">
    <property type="entry name" value="Acetyltransf_1"/>
    <property type="match status" value="1"/>
</dbReference>
<gene>
    <name evidence="4" type="ORF">E6K74_07170</name>
</gene>
<dbReference type="AlphaFoldDB" id="A0A538SRZ5"/>
<dbReference type="PANTHER" id="PTHR43877">
    <property type="entry name" value="AMINOALKYLPHOSPHONATE N-ACETYLTRANSFERASE-RELATED-RELATED"/>
    <property type="match status" value="1"/>
</dbReference>
<reference evidence="4 5" key="1">
    <citation type="journal article" date="2019" name="Nat. Microbiol.">
        <title>Mediterranean grassland soil C-N compound turnover is dependent on rainfall and depth, and is mediated by genomically divergent microorganisms.</title>
        <authorList>
            <person name="Diamond S."/>
            <person name="Andeer P.F."/>
            <person name="Li Z."/>
            <person name="Crits-Christoph A."/>
            <person name="Burstein D."/>
            <person name="Anantharaman K."/>
            <person name="Lane K.R."/>
            <person name="Thomas B.C."/>
            <person name="Pan C."/>
            <person name="Northen T.R."/>
            <person name="Banfield J.F."/>
        </authorList>
    </citation>
    <scope>NUCLEOTIDE SEQUENCE [LARGE SCALE GENOMIC DNA]</scope>
    <source>
        <strain evidence="4">WS_4</strain>
    </source>
</reference>
<dbReference type="Proteomes" id="UP000319829">
    <property type="component" value="Unassembled WGS sequence"/>
</dbReference>
<evidence type="ECO:0000256" key="1">
    <source>
        <dbReference type="ARBA" id="ARBA00022679"/>
    </source>
</evidence>
<organism evidence="4 5">
    <name type="scientific">Eiseniibacteriota bacterium</name>
    <dbReference type="NCBI Taxonomy" id="2212470"/>
    <lineage>
        <taxon>Bacteria</taxon>
        <taxon>Candidatus Eiseniibacteriota</taxon>
    </lineage>
</organism>
<evidence type="ECO:0000313" key="4">
    <source>
        <dbReference type="EMBL" id="TMQ54146.1"/>
    </source>
</evidence>
<keyword evidence="1 4" id="KW-0808">Transferase</keyword>
<proteinExistence type="predicted"/>
<evidence type="ECO:0000313" key="5">
    <source>
        <dbReference type="Proteomes" id="UP000319829"/>
    </source>
</evidence>
<keyword evidence="2" id="KW-0012">Acyltransferase</keyword>
<feature type="domain" description="N-acetyltransferase" evidence="3">
    <location>
        <begin position="4"/>
        <end position="157"/>
    </location>
</feature>
<evidence type="ECO:0000256" key="2">
    <source>
        <dbReference type="ARBA" id="ARBA00023315"/>
    </source>
</evidence>
<dbReference type="Gene3D" id="3.40.630.30">
    <property type="match status" value="1"/>
</dbReference>
<accession>A0A538SRZ5</accession>
<evidence type="ECO:0000259" key="3">
    <source>
        <dbReference type="PROSITE" id="PS51186"/>
    </source>
</evidence>
<name>A0A538SRZ5_UNCEI</name>
<protein>
    <submittedName>
        <fullName evidence="4">GNAT family N-acetyltransferase</fullName>
    </submittedName>
</protein>
<dbReference type="InterPro" id="IPR016181">
    <property type="entry name" value="Acyl_CoA_acyltransferase"/>
</dbReference>
<dbReference type="GO" id="GO:0016747">
    <property type="term" value="F:acyltransferase activity, transferring groups other than amino-acyl groups"/>
    <property type="evidence" value="ECO:0007669"/>
    <property type="project" value="InterPro"/>
</dbReference>
<dbReference type="PROSITE" id="PS51186">
    <property type="entry name" value="GNAT"/>
    <property type="match status" value="1"/>
</dbReference>
<dbReference type="EMBL" id="VBOU01000076">
    <property type="protein sequence ID" value="TMQ54146.1"/>
    <property type="molecule type" value="Genomic_DNA"/>
</dbReference>
<comment type="caution">
    <text evidence="4">The sequence shown here is derived from an EMBL/GenBank/DDBJ whole genome shotgun (WGS) entry which is preliminary data.</text>
</comment>